<dbReference type="AlphaFoldDB" id="A0A7L5BCU2"/>
<evidence type="ECO:0000313" key="1">
    <source>
        <dbReference type="EMBL" id="QIB36687.1"/>
    </source>
</evidence>
<dbReference type="PANTHER" id="PTHR35175">
    <property type="entry name" value="DUF1289 DOMAIN-CONTAINING PROTEIN"/>
    <property type="match status" value="1"/>
</dbReference>
<dbReference type="EMBL" id="CP048632">
    <property type="protein sequence ID" value="QIB36687.1"/>
    <property type="molecule type" value="Genomic_DNA"/>
</dbReference>
<reference evidence="1 2" key="1">
    <citation type="submission" date="2020-02" db="EMBL/GenBank/DDBJ databases">
        <title>Plant-Promoting Endophytic Bacterium Rhizobium oryzihabitans sp. nov., Isolated from the Root of Rice.</title>
        <authorList>
            <person name="zhao J."/>
            <person name="Zhang G."/>
        </authorList>
    </citation>
    <scope>NUCLEOTIDE SEQUENCE [LARGE SCALE GENOMIC DNA]</scope>
    <source>
        <strain evidence="1 2">M15</strain>
    </source>
</reference>
<proteinExistence type="predicted"/>
<sequence length="64" mass="6996">METPCIHICSLDATDSLCIGCGRTLEEIGGWASYSDETRRRIMQALPERLARAGRDAAKETPTA</sequence>
<dbReference type="KEGG" id="roy:G3A56_00610"/>
<name>A0A7L5BCU2_9HYPH</name>
<protein>
    <submittedName>
        <fullName evidence="1">DUF1289 domain-containing protein</fullName>
    </submittedName>
</protein>
<dbReference type="Pfam" id="PF06945">
    <property type="entry name" value="DUF1289"/>
    <property type="match status" value="1"/>
</dbReference>
<accession>A0A7L5BCU2</accession>
<organism evidence="1 2">
    <name type="scientific">Rhizobium oryzihabitans</name>
    <dbReference type="NCBI Taxonomy" id="2267833"/>
    <lineage>
        <taxon>Bacteria</taxon>
        <taxon>Pseudomonadati</taxon>
        <taxon>Pseudomonadota</taxon>
        <taxon>Alphaproteobacteria</taxon>
        <taxon>Hyphomicrobiales</taxon>
        <taxon>Rhizobiaceae</taxon>
        <taxon>Rhizobium/Agrobacterium group</taxon>
        <taxon>Rhizobium</taxon>
    </lineage>
</organism>
<dbReference type="RefSeq" id="WP_003495267.1">
    <property type="nucleotide sequence ID" value="NZ_CP048632.1"/>
</dbReference>
<dbReference type="PANTHER" id="PTHR35175:SF2">
    <property type="entry name" value="DUF1289 DOMAIN-CONTAINING PROTEIN"/>
    <property type="match status" value="1"/>
</dbReference>
<gene>
    <name evidence="1" type="ORF">G3A56_00610</name>
</gene>
<dbReference type="InterPro" id="IPR010710">
    <property type="entry name" value="DUF1289"/>
</dbReference>
<evidence type="ECO:0000313" key="2">
    <source>
        <dbReference type="Proteomes" id="UP000464865"/>
    </source>
</evidence>
<keyword evidence="2" id="KW-1185">Reference proteome</keyword>
<dbReference type="Proteomes" id="UP000464865">
    <property type="component" value="Chromosome M15-11"/>
</dbReference>